<accession>A0ABY8W7Z2</accession>
<keyword evidence="2" id="KW-0472">Membrane</keyword>
<dbReference type="RefSeq" id="WP_284914995.1">
    <property type="nucleotide sequence ID" value="NZ_CP126980.1"/>
</dbReference>
<protein>
    <submittedName>
        <fullName evidence="3">Uncharacterized protein</fullName>
    </submittedName>
</protein>
<evidence type="ECO:0000256" key="2">
    <source>
        <dbReference type="SAM" id="Phobius"/>
    </source>
</evidence>
<keyword evidence="4" id="KW-1185">Reference proteome</keyword>
<keyword evidence="2" id="KW-1133">Transmembrane helix</keyword>
<dbReference type="EMBL" id="CP126980">
    <property type="protein sequence ID" value="WIM93788.1"/>
    <property type="molecule type" value="Genomic_DNA"/>
</dbReference>
<feature type="transmembrane region" description="Helical" evidence="2">
    <location>
        <begin position="50"/>
        <end position="68"/>
    </location>
</feature>
<gene>
    <name evidence="3" type="ORF">ACTOB_005775</name>
</gene>
<sequence>MTTSHPGQSADPRGPRPEGAAPRGRADRRRERIRRDVQAARTGRKIFPTWLMVLILALFLAGWLYLIITK</sequence>
<evidence type="ECO:0000313" key="4">
    <source>
        <dbReference type="Proteomes" id="UP001240150"/>
    </source>
</evidence>
<reference evidence="3 4" key="1">
    <citation type="submission" date="2023-06" db="EMBL/GenBank/DDBJ databases">
        <authorList>
            <person name="Yushchuk O."/>
            <person name="Binda E."/>
            <person name="Ruckert-Reed C."/>
            <person name="Fedorenko V."/>
            <person name="Kalinowski J."/>
            <person name="Marinelli F."/>
        </authorList>
    </citation>
    <scope>NUCLEOTIDE SEQUENCE [LARGE SCALE GENOMIC DNA]</scope>
    <source>
        <strain evidence="3 4">NRRL 3884</strain>
    </source>
</reference>
<evidence type="ECO:0000256" key="1">
    <source>
        <dbReference type="SAM" id="MobiDB-lite"/>
    </source>
</evidence>
<name>A0ABY8W7Z2_9ACTN</name>
<dbReference type="Proteomes" id="UP001240150">
    <property type="component" value="Chromosome"/>
</dbReference>
<evidence type="ECO:0000313" key="3">
    <source>
        <dbReference type="EMBL" id="WIM93788.1"/>
    </source>
</evidence>
<feature type="compositionally biased region" description="Basic and acidic residues" evidence="1">
    <location>
        <begin position="24"/>
        <end position="38"/>
    </location>
</feature>
<keyword evidence="2" id="KW-0812">Transmembrane</keyword>
<proteinExistence type="predicted"/>
<organism evidence="3 4">
    <name type="scientific">Actinoplanes oblitus</name>
    <dbReference type="NCBI Taxonomy" id="3040509"/>
    <lineage>
        <taxon>Bacteria</taxon>
        <taxon>Bacillati</taxon>
        <taxon>Actinomycetota</taxon>
        <taxon>Actinomycetes</taxon>
        <taxon>Micromonosporales</taxon>
        <taxon>Micromonosporaceae</taxon>
        <taxon>Actinoplanes</taxon>
    </lineage>
</organism>
<feature type="region of interest" description="Disordered" evidence="1">
    <location>
        <begin position="1"/>
        <end position="38"/>
    </location>
</feature>